<dbReference type="InterPro" id="IPR052894">
    <property type="entry name" value="AsmA-related"/>
</dbReference>
<dbReference type="OrthoDB" id="9816380at2"/>
<feature type="region of interest" description="Disordered" evidence="1">
    <location>
        <begin position="534"/>
        <end position="576"/>
    </location>
</feature>
<dbReference type="EMBL" id="CP042582">
    <property type="protein sequence ID" value="QEX21275.1"/>
    <property type="molecule type" value="Genomic_DNA"/>
</dbReference>
<dbReference type="PANTHER" id="PTHR30441:SF4">
    <property type="entry name" value="PROTEIN ASMA"/>
    <property type="match status" value="1"/>
</dbReference>
<evidence type="ECO:0000313" key="3">
    <source>
        <dbReference type="EMBL" id="QEX21275.1"/>
    </source>
</evidence>
<keyword evidence="4" id="KW-1185">Reference proteome</keyword>
<dbReference type="Proteomes" id="UP000325797">
    <property type="component" value="Chromosome"/>
</dbReference>
<dbReference type="PANTHER" id="PTHR30441">
    <property type="entry name" value="DUF748 DOMAIN-CONTAINING PROTEIN"/>
    <property type="match status" value="1"/>
</dbReference>
<dbReference type="KEGG" id="hadh:FRZ61_11990"/>
<dbReference type="InterPro" id="IPR007844">
    <property type="entry name" value="AsmA"/>
</dbReference>
<feature type="region of interest" description="Disordered" evidence="1">
    <location>
        <begin position="1277"/>
        <end position="1410"/>
    </location>
</feature>
<feature type="compositionally biased region" description="Gly residues" evidence="1">
    <location>
        <begin position="1279"/>
        <end position="1290"/>
    </location>
</feature>
<feature type="compositionally biased region" description="Low complexity" evidence="1">
    <location>
        <begin position="349"/>
        <end position="365"/>
    </location>
</feature>
<feature type="region of interest" description="Disordered" evidence="1">
    <location>
        <begin position="349"/>
        <end position="369"/>
    </location>
</feature>
<dbReference type="RefSeq" id="WP_151115697.1">
    <property type="nucleotide sequence ID" value="NZ_CP042582.1"/>
</dbReference>
<reference evidence="3 4" key="1">
    <citation type="submission" date="2019-08" db="EMBL/GenBank/DDBJ databases">
        <title>Hyperibacter terrae gen. nov., sp. nov. and Hyperibacter viscosus sp. nov., two new members in the family Rhodospirillaceae isolated from the rhizosphere of Hypericum perforatum.</title>
        <authorList>
            <person name="Noviana Z."/>
        </authorList>
    </citation>
    <scope>NUCLEOTIDE SEQUENCE [LARGE SCALE GENOMIC DNA]</scope>
    <source>
        <strain evidence="3 4">R5959</strain>
    </source>
</reference>
<evidence type="ECO:0000259" key="2">
    <source>
        <dbReference type="Pfam" id="PF05170"/>
    </source>
</evidence>
<organism evidence="3 4">
    <name type="scientific">Hypericibacter adhaerens</name>
    <dbReference type="NCBI Taxonomy" id="2602016"/>
    <lineage>
        <taxon>Bacteria</taxon>
        <taxon>Pseudomonadati</taxon>
        <taxon>Pseudomonadota</taxon>
        <taxon>Alphaproteobacteria</taxon>
        <taxon>Rhodospirillales</taxon>
        <taxon>Dongiaceae</taxon>
        <taxon>Hypericibacter</taxon>
    </lineage>
</organism>
<feature type="compositionally biased region" description="Polar residues" evidence="1">
    <location>
        <begin position="1381"/>
        <end position="1393"/>
    </location>
</feature>
<feature type="compositionally biased region" description="Low complexity" evidence="1">
    <location>
        <begin position="1342"/>
        <end position="1357"/>
    </location>
</feature>
<name>A0A5J6MX56_9PROT</name>
<sequence>MTKKILIAVGALLVLAVAAVLVVPSFIDWNGYKAQIESEARKATGRDLSIDGDISLALLPAPKLSVEGVRFANAEGGSAPDMATLESLDVRVALMPLLSGKIQVTSLTLVKPTVLLEKLPDGHGNWEIAPAGQAAPAPSEAAHEGSSGTGGLALSFDSVRIENGTFIYRDAAAGSEQKLEALDSEIHVGSLSGPFDATGTATYQGIKARFEANAGALNAGQPATVRLKLGLGDPESTLEFAGMVTTASETGPHLTGKLSAGGNDLSALLKTVSPDSGSNALMKQKFALSADIDAGAQGGSAKNLTLALGDQQATGEATAELGELIKAKLTLSLPGLDLDKLMASAAPAAPADQGQAQQAAAPVPQTRGPSFAIPQNIQADIDLGIEAISYNSGVVNKVRMVAQVANGEMSLTRFNASLPGGSDVALAGKLAAVEGVPSFAGTLELHSDNLRSLLEWLKVAMPAMPPDRLRKLSLSSRVTATPSQLQIAEMDLRFDSSRVAGGVVVALPNGERKVPGLGIGLAIDKINLDAYLPPEAAGSGTGTQPAPTQPATTDNNNQAATQPADAAKAPPSGGLPLDALKPLAGLNANVELKVGSLTMNDQTAKGVHLDATLQGGTLTLRDVSVKDFAGGSGNLSGTVANLATQPTLDSQFNLKVADATRVLQFAGMENPPQKLGKLAFTGKLSGGGQQVAYDIAFDIAGIGANGKATGTASGLGAGIPKVDTDFALTAKNAGPLLEMAGLAGASGAKLGQLDFSGTAKSGDDQITYNAALALAGISGKGSFNGAVSGLTGTPHVDTQIDVSADKPAALLALFGIDGPTAAKLGALSIKGTLKGGADDMALNLALGGLGGSATLQGGIKAMAAPPSFNLVMTANHPEMRQLAAAFAPDAAPGNASLGPLSLSATATGTTQDAKVTDLSLKMGPSDLAGTLDYVAPPDGRPTLTANLTSTMFDISPFVPASKGGGGDANKKNAPAGDRWSKAPLDLSALDTLDADVTAKAQHFVMNDTKIDNLDAHVTLKNGTLVIDKFTGNTYGGAVDLAGTLVGHGTPTFQGRLSGTNLSSSELMGSGLLADRITGPVSVTTDLNAAGASMSEMVSNLNGNGNVNGDITVLSKIEQQVGSVGLNLLGALAQQKLGGVGTQIQGLTQIADTAYRSFTGVPNSLTGDFLIRNGKVTTDNLALANSNARALAQGAADLPAWTLDFLATIFRAPDLNQPFLQLNLNGLLDQPNTKFKAFQGTNASAPAASDLLQQVLPSGTSNSGTQKPANIWQQILPGVLGTGQSGGGSGTGTPAAIPDQTAPEPGSGGLTTAPATAVPDSGSATPPAANDNSTAAPGASGLTNPPATTDTAPAQPDNSAPDSSTEEPTGEPGAGGLGGSSQNNRQPAQPNSALNKVLQGILQPPTQQQQQ</sequence>
<proteinExistence type="predicted"/>
<feature type="compositionally biased region" description="Low complexity" evidence="1">
    <location>
        <begin position="536"/>
        <end position="571"/>
    </location>
</feature>
<evidence type="ECO:0000313" key="4">
    <source>
        <dbReference type="Proteomes" id="UP000325797"/>
    </source>
</evidence>
<evidence type="ECO:0000256" key="1">
    <source>
        <dbReference type="SAM" id="MobiDB-lite"/>
    </source>
</evidence>
<protein>
    <recommendedName>
        <fullName evidence="2">AsmA domain-containing protein</fullName>
    </recommendedName>
</protein>
<gene>
    <name evidence="3" type="ORF">FRZ61_11990</name>
</gene>
<accession>A0A5J6MX56</accession>
<dbReference type="GO" id="GO:0005886">
    <property type="term" value="C:plasma membrane"/>
    <property type="evidence" value="ECO:0007669"/>
    <property type="project" value="TreeGrafter"/>
</dbReference>
<feature type="domain" description="AsmA" evidence="2">
    <location>
        <begin position="892"/>
        <end position="1126"/>
    </location>
</feature>
<dbReference type="Pfam" id="PF05170">
    <property type="entry name" value="AsmA"/>
    <property type="match status" value="2"/>
</dbReference>
<feature type="domain" description="AsmA" evidence="2">
    <location>
        <begin position="1"/>
        <end position="344"/>
    </location>
</feature>
<dbReference type="GO" id="GO:0090313">
    <property type="term" value="P:regulation of protein targeting to membrane"/>
    <property type="evidence" value="ECO:0007669"/>
    <property type="project" value="TreeGrafter"/>
</dbReference>